<dbReference type="InterPro" id="IPR008928">
    <property type="entry name" value="6-hairpin_glycosidase_sf"/>
</dbReference>
<dbReference type="Gene3D" id="1.50.10.10">
    <property type="match status" value="1"/>
</dbReference>
<proteinExistence type="inferred from homology"/>
<dbReference type="SUPFAM" id="SSF48208">
    <property type="entry name" value="Six-hairpin glycosidases"/>
    <property type="match status" value="1"/>
</dbReference>
<evidence type="ECO:0000313" key="5">
    <source>
        <dbReference type="Proteomes" id="UP000636394"/>
    </source>
</evidence>
<dbReference type="InterPro" id="IPR010819">
    <property type="entry name" value="AGE/CE"/>
</dbReference>
<dbReference type="Proteomes" id="UP000636394">
    <property type="component" value="Unassembled WGS sequence"/>
</dbReference>
<gene>
    <name evidence="3" type="ORF">GMI68_04320</name>
    <name evidence="4" type="ORF">J7S26_05695</name>
</gene>
<dbReference type="FunFam" id="1.50.10.10:FF:000021">
    <property type="entry name" value="N-acylglucosamine 2-epimerase"/>
    <property type="match status" value="1"/>
</dbReference>
<keyword evidence="2" id="KW-0413">Isomerase</keyword>
<dbReference type="EMBL" id="WPCR01000005">
    <property type="protein sequence ID" value="NHM13994.1"/>
    <property type="molecule type" value="Genomic_DNA"/>
</dbReference>
<sequence>MEGDRELVVWRDWIREQLDTCEAFWREHGIDPVNGGVYTCLDREGAVYSTDKNAWMQGRCAWTYAYLCHVYGTRPEWLAAAKSCLEFLEDHCINREASGRLYFTVTADGRPLRQRRYCFSEGFYCIANAEYYGVTGDEACLARARRAYRLVYDLNNGLIEDPTGLGPKTIAATRAGRALGDPMIFLNIISIMRRVDAAHAEEYDRHARECTDRIVREHYRPELGCTLESVNLEGEPELDYTAGRVVNPGHDIECSWFMMQEANHRGDEELHATARDMFRLAIEAGWDDKYGGLLYFIDACGKPPEAYEHDMKLWWPHNEIMIAASMAYRDTGDPYFRDWLVRTLKYCKAHFADPEFGEWYGYLRRDGLPTEPPTKGSTFKGPFHVPRALCMTEQILNEILGD</sequence>
<dbReference type="PANTHER" id="PTHR15108">
    <property type="entry name" value="N-ACYLGLUCOSAMINE-2-EPIMERASE"/>
    <property type="match status" value="1"/>
</dbReference>
<evidence type="ECO:0000313" key="4">
    <source>
        <dbReference type="EMBL" id="QTU85217.1"/>
    </source>
</evidence>
<dbReference type="KEGG" id="ebz:J7S26_05695"/>
<evidence type="ECO:0000313" key="6">
    <source>
        <dbReference type="Proteomes" id="UP000671910"/>
    </source>
</evidence>
<comment type="similarity">
    <text evidence="1">Belongs to the N-acylglucosamine 2-epimerase family.</text>
</comment>
<dbReference type="GO" id="GO:0005975">
    <property type="term" value="P:carbohydrate metabolic process"/>
    <property type="evidence" value="ECO:0007669"/>
    <property type="project" value="InterPro"/>
</dbReference>
<accession>A0A9E6MRX2</accession>
<dbReference type="Pfam" id="PF07221">
    <property type="entry name" value="GlcNAc_2-epim"/>
    <property type="match status" value="1"/>
</dbReference>
<name>A0A9E6MRX2_9ACTN</name>
<evidence type="ECO:0000256" key="2">
    <source>
        <dbReference type="ARBA" id="ARBA00023235"/>
    </source>
</evidence>
<evidence type="ECO:0000313" key="3">
    <source>
        <dbReference type="EMBL" id="NHM13994.1"/>
    </source>
</evidence>
<organism evidence="4 6">
    <name type="scientific">Xiamenia xianingshaonis</name>
    <dbReference type="NCBI Taxonomy" id="2682776"/>
    <lineage>
        <taxon>Bacteria</taxon>
        <taxon>Bacillati</taxon>
        <taxon>Actinomycetota</taxon>
        <taxon>Coriobacteriia</taxon>
        <taxon>Eggerthellales</taxon>
        <taxon>Eggerthellaceae</taxon>
        <taxon>Xiamenia</taxon>
    </lineage>
</organism>
<reference evidence="4" key="2">
    <citation type="submission" date="2021-04" db="EMBL/GenBank/DDBJ databases">
        <title>Novel species in family Eggerthellaceae.</title>
        <authorList>
            <person name="Zhang G."/>
        </authorList>
    </citation>
    <scope>NUCLEOTIDE SEQUENCE</scope>
    <source>
        <strain evidence="4">Zg-886</strain>
    </source>
</reference>
<dbReference type="GO" id="GO:0016853">
    <property type="term" value="F:isomerase activity"/>
    <property type="evidence" value="ECO:0007669"/>
    <property type="project" value="UniProtKB-KW"/>
</dbReference>
<evidence type="ECO:0000256" key="1">
    <source>
        <dbReference type="ARBA" id="ARBA00008558"/>
    </source>
</evidence>
<reference evidence="3 5" key="1">
    <citation type="submission" date="2019-11" db="EMBL/GenBank/DDBJ databases">
        <title>Eggerthellaceae novel genus isolated from the rectal contents of marmort.</title>
        <authorList>
            <person name="Zhang G."/>
        </authorList>
    </citation>
    <scope>NUCLEOTIDE SEQUENCE [LARGE SCALE GENOMIC DNA]</scope>
    <source>
        <strain evidence="3">Zg-886</strain>
        <strain evidence="5">zg-886</strain>
    </source>
</reference>
<dbReference type="AlphaFoldDB" id="A0A9E6MRX2"/>
<dbReference type="Proteomes" id="UP000671910">
    <property type="component" value="Chromosome"/>
</dbReference>
<dbReference type="InterPro" id="IPR012341">
    <property type="entry name" value="6hp_glycosidase-like_sf"/>
</dbReference>
<dbReference type="EMBL" id="CP072829">
    <property type="protein sequence ID" value="QTU85217.1"/>
    <property type="molecule type" value="Genomic_DNA"/>
</dbReference>
<protein>
    <submittedName>
        <fullName evidence="4">AGE family epimerase/isomerase</fullName>
    </submittedName>
    <submittedName>
        <fullName evidence="3">N-acylglucosamine 2-epimerase</fullName>
    </submittedName>
</protein>
<keyword evidence="5" id="KW-1185">Reference proteome</keyword>